<feature type="region of interest" description="Disordered" evidence="1">
    <location>
        <begin position="195"/>
        <end position="215"/>
    </location>
</feature>
<evidence type="ECO:0000313" key="3">
    <source>
        <dbReference type="Proteomes" id="UP001049176"/>
    </source>
</evidence>
<evidence type="ECO:0000313" key="2">
    <source>
        <dbReference type="EMBL" id="KAG7091332.1"/>
    </source>
</evidence>
<dbReference type="Proteomes" id="UP001049176">
    <property type="component" value="Chromosome 6"/>
</dbReference>
<keyword evidence="3" id="KW-1185">Reference proteome</keyword>
<dbReference type="AlphaFoldDB" id="A0A9P7RX71"/>
<sequence>MAMEIDHYYTQRDELNHHFPMSTTPASSSPLSRSTISTRDAVISKEVPHTTSNPSASSLGKIRIPPLCQRNLNHELLLGDPYELEEYDENDEQVDSFLESIALGTPRKVAGSKRVMRVQIMRQKMGIHPDQRNLAPGCLHPSQAQVFQSISAMNGLRESSFESIIATGNPPRPCAQPAGSQNGIRLIPPSFMPFLSPNPRQEMDLESDEVMSDAS</sequence>
<dbReference type="RefSeq" id="XP_043007802.1">
    <property type="nucleotide sequence ID" value="XM_043155336.1"/>
</dbReference>
<dbReference type="GeneID" id="66079452"/>
<dbReference type="OrthoDB" id="2604709at2759"/>
<gene>
    <name evidence="2" type="ORF">E1B28_010376</name>
</gene>
<dbReference type="EMBL" id="CM032186">
    <property type="protein sequence ID" value="KAG7091332.1"/>
    <property type="molecule type" value="Genomic_DNA"/>
</dbReference>
<proteinExistence type="predicted"/>
<evidence type="ECO:0000256" key="1">
    <source>
        <dbReference type="SAM" id="MobiDB-lite"/>
    </source>
</evidence>
<dbReference type="KEGG" id="more:E1B28_010376"/>
<accession>A0A9P7RX71</accession>
<reference evidence="2" key="1">
    <citation type="journal article" date="2021" name="Genome Biol. Evol.">
        <title>The assembled and annotated genome of the fairy-ring fungus Marasmius oreades.</title>
        <authorList>
            <person name="Hiltunen M."/>
            <person name="Ament-Velasquez S.L."/>
            <person name="Johannesson H."/>
        </authorList>
    </citation>
    <scope>NUCLEOTIDE SEQUENCE</scope>
    <source>
        <strain evidence="2">03SP1</strain>
    </source>
</reference>
<protein>
    <submittedName>
        <fullName evidence="2">Uncharacterized protein</fullName>
    </submittedName>
</protein>
<comment type="caution">
    <text evidence="2">The sequence shown here is derived from an EMBL/GenBank/DDBJ whole genome shotgun (WGS) entry which is preliminary data.</text>
</comment>
<name>A0A9P7RX71_9AGAR</name>
<feature type="compositionally biased region" description="Acidic residues" evidence="1">
    <location>
        <begin position="204"/>
        <end position="215"/>
    </location>
</feature>
<organism evidence="2 3">
    <name type="scientific">Marasmius oreades</name>
    <name type="common">fairy-ring Marasmius</name>
    <dbReference type="NCBI Taxonomy" id="181124"/>
    <lineage>
        <taxon>Eukaryota</taxon>
        <taxon>Fungi</taxon>
        <taxon>Dikarya</taxon>
        <taxon>Basidiomycota</taxon>
        <taxon>Agaricomycotina</taxon>
        <taxon>Agaricomycetes</taxon>
        <taxon>Agaricomycetidae</taxon>
        <taxon>Agaricales</taxon>
        <taxon>Marasmiineae</taxon>
        <taxon>Marasmiaceae</taxon>
        <taxon>Marasmius</taxon>
    </lineage>
</organism>